<dbReference type="EMBL" id="FN653051">
    <property type="protein sequence ID" value="CBY10161.1"/>
    <property type="molecule type" value="Genomic_DNA"/>
</dbReference>
<dbReference type="EMBL" id="FN654892">
    <property type="protein sequence ID" value="CBY37064.1"/>
    <property type="molecule type" value="Genomic_DNA"/>
</dbReference>
<feature type="region of interest" description="Disordered" evidence="1">
    <location>
        <begin position="57"/>
        <end position="247"/>
    </location>
</feature>
<evidence type="ECO:0000256" key="1">
    <source>
        <dbReference type="SAM" id="MobiDB-lite"/>
    </source>
</evidence>
<evidence type="ECO:0000313" key="3">
    <source>
        <dbReference type="EMBL" id="CBY37064.1"/>
    </source>
</evidence>
<gene>
    <name evidence="2" type="ORF">GSOID_T00010992001</name>
    <name evidence="3" type="ORF">GSOID_T00030132001</name>
</gene>
<feature type="compositionally biased region" description="Basic and acidic residues" evidence="1">
    <location>
        <begin position="60"/>
        <end position="71"/>
    </location>
</feature>
<proteinExistence type="predicted"/>
<accession>E4XHL3</accession>
<dbReference type="Proteomes" id="UP000011014">
    <property type="component" value="Unassembled WGS sequence"/>
</dbReference>
<organism evidence="2">
    <name type="scientific">Oikopleura dioica</name>
    <name type="common">Tunicate</name>
    <dbReference type="NCBI Taxonomy" id="34765"/>
    <lineage>
        <taxon>Eukaryota</taxon>
        <taxon>Metazoa</taxon>
        <taxon>Chordata</taxon>
        <taxon>Tunicata</taxon>
        <taxon>Appendicularia</taxon>
        <taxon>Copelata</taxon>
        <taxon>Oikopleuridae</taxon>
        <taxon>Oikopleura</taxon>
    </lineage>
</organism>
<evidence type="ECO:0000313" key="2">
    <source>
        <dbReference type="EMBL" id="CBY10161.1"/>
    </source>
</evidence>
<evidence type="ECO:0000313" key="4">
    <source>
        <dbReference type="Proteomes" id="UP000001307"/>
    </source>
</evidence>
<protein>
    <submittedName>
        <fullName evidence="2">Uncharacterized protein</fullName>
    </submittedName>
</protein>
<feature type="compositionally biased region" description="Acidic residues" evidence="1">
    <location>
        <begin position="72"/>
        <end position="88"/>
    </location>
</feature>
<dbReference type="Proteomes" id="UP000001307">
    <property type="component" value="Unassembled WGS sequence"/>
</dbReference>
<name>E4XHL3_OIKDI</name>
<sequence length="264" mass="29603">MTGKSEQDEKCGLCLIYTHYIHQMKADILCTCGRKISMSKAGEPKRPLLLMEYQCLVEQTDEKETDEKPSEEPEEQIGDDGNNTEDTEMDKISVINELTELSEPDSKKWEKRLRKTSSDMDVEESAEEAAAGSEDNSMPELNLESEAPEPETSPNKRGRPRKKTFSSEPPPLDEVPMLCDEPTSDFLNETSVPPPFEEDDALPFSQADFERVSRSRLLSPIQNRSADHGSDSSLSASTDDEADDLPLQTAQSHLAFIKQEYHDA</sequence>
<dbReference type="AlphaFoldDB" id="E4XHL3"/>
<dbReference type="InParanoid" id="E4XHL3"/>
<reference evidence="2" key="1">
    <citation type="journal article" date="2010" name="Science">
        <title>Plasticity of animal genome architecture unmasked by rapid evolution of a pelagic tunicate.</title>
        <authorList>
            <person name="Denoeud F."/>
            <person name="Henriet S."/>
            <person name="Mungpakdee S."/>
            <person name="Aury J.M."/>
            <person name="Da Silva C."/>
            <person name="Brinkmann H."/>
            <person name="Mikhaleva J."/>
            <person name="Olsen L.C."/>
            <person name="Jubin C."/>
            <person name="Canestro C."/>
            <person name="Bouquet J.M."/>
            <person name="Danks G."/>
            <person name="Poulain J."/>
            <person name="Campsteijn C."/>
            <person name="Adamski M."/>
            <person name="Cross I."/>
            <person name="Yadetie F."/>
            <person name="Muffato M."/>
            <person name="Louis A."/>
            <person name="Butcher S."/>
            <person name="Tsagkogeorga G."/>
            <person name="Konrad A."/>
            <person name="Singh S."/>
            <person name="Jensen M.F."/>
            <person name="Cong E.H."/>
            <person name="Eikeseth-Otteraa H."/>
            <person name="Noel B."/>
            <person name="Anthouard V."/>
            <person name="Porcel B.M."/>
            <person name="Kachouri-Lafond R."/>
            <person name="Nishino A."/>
            <person name="Ugolini M."/>
            <person name="Chourrout P."/>
            <person name="Nishida H."/>
            <person name="Aasland R."/>
            <person name="Huzurbazar S."/>
            <person name="Westhof E."/>
            <person name="Delsuc F."/>
            <person name="Lehrach H."/>
            <person name="Reinhardt R."/>
            <person name="Weissenbach J."/>
            <person name="Roy S.W."/>
            <person name="Artiguenave F."/>
            <person name="Postlethwait J.H."/>
            <person name="Manak J.R."/>
            <person name="Thompson E.M."/>
            <person name="Jaillon O."/>
            <person name="Du Pasquier L."/>
            <person name="Boudinot P."/>
            <person name="Liberles D.A."/>
            <person name="Volff J.N."/>
            <person name="Philippe H."/>
            <person name="Lenhard B."/>
            <person name="Roest Crollius H."/>
            <person name="Wincker P."/>
            <person name="Chourrout D."/>
        </authorList>
    </citation>
    <scope>NUCLEOTIDE SEQUENCE [LARGE SCALE GENOMIC DNA]</scope>
</reference>
<keyword evidence="4" id="KW-1185">Reference proteome</keyword>